<evidence type="ECO:0000259" key="9">
    <source>
        <dbReference type="SMART" id="SM00872"/>
    </source>
</evidence>
<keyword evidence="11" id="KW-1185">Reference proteome</keyword>
<keyword evidence="5" id="KW-0378">Hydrolase</keyword>
<comment type="caution">
    <text evidence="10">The sequence shown here is derived from an EMBL/GenBank/DDBJ whole genome shotgun (WGS) entry which is preliminary data.</text>
</comment>
<proteinExistence type="inferred from homology"/>
<dbReference type="InterPro" id="IPR011013">
    <property type="entry name" value="Gal_mutarotase_sf_dom"/>
</dbReference>
<dbReference type="GO" id="GO:0030246">
    <property type="term" value="F:carbohydrate binding"/>
    <property type="evidence" value="ECO:0007669"/>
    <property type="project" value="InterPro"/>
</dbReference>
<dbReference type="Pfam" id="PF07748">
    <property type="entry name" value="Glyco_hydro_38C"/>
    <property type="match status" value="1"/>
</dbReference>
<dbReference type="GO" id="GO:0000329">
    <property type="term" value="C:fungal-type vacuole membrane"/>
    <property type="evidence" value="ECO:0007669"/>
    <property type="project" value="TreeGrafter"/>
</dbReference>
<keyword evidence="6" id="KW-0326">Glycosidase</keyword>
<comment type="function">
    <text evidence="7">Degrades free oligosaccharides in the vacuole.</text>
</comment>
<comment type="similarity">
    <text evidence="2">Belongs to the glycosyl hydrolase 38 family.</text>
</comment>
<dbReference type="GO" id="GO:0046872">
    <property type="term" value="F:metal ion binding"/>
    <property type="evidence" value="ECO:0007669"/>
    <property type="project" value="UniProtKB-KW"/>
</dbReference>
<evidence type="ECO:0000256" key="6">
    <source>
        <dbReference type="ARBA" id="ARBA00023295"/>
    </source>
</evidence>
<evidence type="ECO:0000256" key="2">
    <source>
        <dbReference type="ARBA" id="ARBA00009792"/>
    </source>
</evidence>
<dbReference type="Pfam" id="PF22907">
    <property type="entry name" value="Ams1-like_1st"/>
    <property type="match status" value="1"/>
</dbReference>
<dbReference type="SUPFAM" id="SSF88713">
    <property type="entry name" value="Glycoside hydrolase/deacetylase"/>
    <property type="match status" value="1"/>
</dbReference>
<dbReference type="GO" id="GO:0006013">
    <property type="term" value="P:mannose metabolic process"/>
    <property type="evidence" value="ECO:0007669"/>
    <property type="project" value="InterPro"/>
</dbReference>
<dbReference type="Pfam" id="PF01074">
    <property type="entry name" value="Glyco_hydro_38N"/>
    <property type="match status" value="1"/>
</dbReference>
<comment type="catalytic activity">
    <reaction evidence="1">
        <text>Hydrolysis of terminal, non-reducing alpha-D-mannose residues in alpha-D-mannosides.</text>
        <dbReference type="EC" id="3.2.1.24"/>
    </reaction>
</comment>
<feature type="domain" description="Glycoside hydrolase family 38 central" evidence="9">
    <location>
        <begin position="583"/>
        <end position="671"/>
    </location>
</feature>
<dbReference type="GO" id="GO:0004559">
    <property type="term" value="F:alpha-mannosidase activity"/>
    <property type="evidence" value="ECO:0007669"/>
    <property type="project" value="UniProtKB-EC"/>
</dbReference>
<dbReference type="InterPro" id="IPR015341">
    <property type="entry name" value="Glyco_hydro_38_cen"/>
</dbReference>
<dbReference type="FunFam" id="1.20.1270.50:FF:000004">
    <property type="entry name" value="alpha-mannosidase 2C1 isoform X1"/>
    <property type="match status" value="1"/>
</dbReference>
<evidence type="ECO:0000256" key="8">
    <source>
        <dbReference type="ARBA" id="ARBA00071615"/>
    </source>
</evidence>
<evidence type="ECO:0000256" key="1">
    <source>
        <dbReference type="ARBA" id="ARBA00000365"/>
    </source>
</evidence>
<accession>A0AAV5G3Z4</accession>
<dbReference type="SUPFAM" id="SSF88688">
    <property type="entry name" value="Families 57/38 glycoside transferase middle domain"/>
    <property type="match status" value="1"/>
</dbReference>
<dbReference type="Gene3D" id="2.70.98.30">
    <property type="entry name" value="Golgi alpha-mannosidase II, domain 4"/>
    <property type="match status" value="1"/>
</dbReference>
<dbReference type="InterPro" id="IPR041147">
    <property type="entry name" value="GH38_C"/>
</dbReference>
<dbReference type="EC" id="3.2.1.24" evidence="3"/>
<protein>
    <recommendedName>
        <fullName evidence="8">Alpha-mannosidase</fullName>
        <ecNumber evidence="3">3.2.1.24</ecNumber>
    </recommendedName>
</protein>
<gene>
    <name evidence="10" type="ORF">Rhopal_000036-T1</name>
</gene>
<dbReference type="InterPro" id="IPR028995">
    <property type="entry name" value="Glyco_hydro_57/38_cen_sf"/>
</dbReference>
<dbReference type="FunFam" id="3.20.110.10:FF:000002">
    <property type="entry name" value="alpha-mannosidase 2C1 isoform X1"/>
    <property type="match status" value="1"/>
</dbReference>
<dbReference type="Gene3D" id="1.20.1270.50">
    <property type="entry name" value="Glycoside hydrolase family 38, central domain"/>
    <property type="match status" value="1"/>
</dbReference>
<dbReference type="Pfam" id="PF09261">
    <property type="entry name" value="Alpha-mann_mid"/>
    <property type="match status" value="1"/>
</dbReference>
<reference evidence="10 11" key="1">
    <citation type="submission" date="2021-12" db="EMBL/GenBank/DDBJ databases">
        <title>High titer production of polyol ester of fatty acids by Rhodotorula paludigena BS15 towards product separation-free biomass refinery.</title>
        <authorList>
            <person name="Mano J."/>
            <person name="Ono H."/>
            <person name="Tanaka T."/>
            <person name="Naito K."/>
            <person name="Sushida H."/>
            <person name="Ike M."/>
            <person name="Tokuyasu K."/>
            <person name="Kitaoka M."/>
        </authorList>
    </citation>
    <scope>NUCLEOTIDE SEQUENCE [LARGE SCALE GENOMIC DNA]</scope>
    <source>
        <strain evidence="10 11">BS15</strain>
    </source>
</reference>
<dbReference type="InterPro" id="IPR000602">
    <property type="entry name" value="Glyco_hydro_38_N"/>
</dbReference>
<dbReference type="InterPro" id="IPR054723">
    <property type="entry name" value="Ams1-like_N"/>
</dbReference>
<dbReference type="InterPro" id="IPR027291">
    <property type="entry name" value="Glyco_hydro_38_N_sf"/>
</dbReference>
<dbReference type="EMBL" id="BQKY01000001">
    <property type="protein sequence ID" value="GJN87091.1"/>
    <property type="molecule type" value="Genomic_DNA"/>
</dbReference>
<evidence type="ECO:0000256" key="4">
    <source>
        <dbReference type="ARBA" id="ARBA00022723"/>
    </source>
</evidence>
<evidence type="ECO:0000256" key="7">
    <source>
        <dbReference type="ARBA" id="ARBA00054985"/>
    </source>
</evidence>
<dbReference type="AlphaFoldDB" id="A0AAV5G3Z4"/>
<dbReference type="Proteomes" id="UP001342314">
    <property type="component" value="Unassembled WGS sequence"/>
</dbReference>
<dbReference type="InterPro" id="IPR011330">
    <property type="entry name" value="Glyco_hydro/deAcase_b/a-brl"/>
</dbReference>
<dbReference type="PANTHER" id="PTHR46017:SF1">
    <property type="entry name" value="ALPHA-MANNOSIDASE 2C1"/>
    <property type="match status" value="1"/>
</dbReference>
<organism evidence="10 11">
    <name type="scientific">Rhodotorula paludigena</name>
    <dbReference type="NCBI Taxonomy" id="86838"/>
    <lineage>
        <taxon>Eukaryota</taxon>
        <taxon>Fungi</taxon>
        <taxon>Dikarya</taxon>
        <taxon>Basidiomycota</taxon>
        <taxon>Pucciniomycotina</taxon>
        <taxon>Microbotryomycetes</taxon>
        <taxon>Sporidiobolales</taxon>
        <taxon>Sporidiobolaceae</taxon>
        <taxon>Rhodotorula</taxon>
    </lineage>
</organism>
<evidence type="ECO:0000313" key="10">
    <source>
        <dbReference type="EMBL" id="GJN87091.1"/>
    </source>
</evidence>
<dbReference type="Gene3D" id="3.20.110.10">
    <property type="entry name" value="Glycoside hydrolase 38, N terminal domain"/>
    <property type="match status" value="1"/>
</dbReference>
<sequence length="1181" mass="131331">MAMASASAKPLYPVVNHEPRAVHFRGLTLGRLDQFEGGKFPNITDVLFEHRSDDEAHIQLEYWSSPGREKARCLSQPRLFRCEAHQSAQTQTPFKEAVRQHFKPAHKGIELGPSWTNHWFRVTIHLPAEWKDAERIQLEFDPSCEAMVFDTEGCPLQGLTGGFGIDRRVEFILPKDKRASGYKYYIETSCNAMFGNGMGETNGPPDNNRYFRLNSADLVVPRMEAWRLLWDFRVIRDLARNLPERSPLGNKCLEVGNAIMNTFRSSDLSTIAASRALAARVFGGPEWEKEGADVYRGDPGENGVASWAIGNCHIDTGWLWPFSVTRQKTARSWSTQLDLMDRYPEHRFVASQAQQFKWLEQDYPLLFQKIKGKVQSGQFLPIGGMWVESDQLLPSGESLARQFIYGQRYFKSRFGSYCRTFWLPDSFGYNAAAPQIARLAGLDFFFTQKTSWSQFNEFPNTSFRWEGQDKTQILVHLCPQNTYTAQASVEDVLNTWRNHKSLQSGAQTGLLTYGNGDGGGGPLAPMLETLRRCRAIANDSTGGGGEIPKVHMGATVEQFYEDVLKKSEKGERLPTWTGELYLELHRGTATSHGSMKRNNRKTEILLHDLEYVATLASVFPSRTGTGDSASAYRYPKDELDKLWEDMLLLQFHDVLPGSAIGMVYEDAEKIYAAVTKKANALLESALSALIPHSAPLSSAELPSSSAPLDALVALDPLSPAQPRRELVKVPLAVARALEDAAVQRSHDGEAYVLFEGTEGVQGQTVLHKPVGAMEIAERGHVPAARARTAGDNFVLSTPKLKVTVTPTGRISSIYDKELERELILEGRTAGFVIFQDTPLNWDAWDVDAFHLETKKEVNATSVEVVEDGPLRSSLLVTYHLSKSVVKATISLDAAAPSTKADALSLLRFDVQVDWHERHEFLKWEIPLAITPTGDVATYENQFGFCQRSTHRNTTWQRAQFEVCGHRYADVSEFGYGVALLNDSKYGHACEGSTLRLSLLRAATIPDDQQDQGSHQFSFAVLPHRGSFAESDVPAVARFFNYPLHLRRLPSTSLRSQTSALLASPQGRSPFTLSGARNIVLDTIKRGEDDHFSARGQADGTETVVLRLYEAYGGGAGGVKVEARLPKGKSVVKAEVTDLLERPVEDLSITVSSVNPDSPATHSIALPRFRAFQIVTVRLTLA</sequence>
<name>A0AAV5G3Z4_9BASI</name>
<dbReference type="GO" id="GO:0009313">
    <property type="term" value="P:oligosaccharide catabolic process"/>
    <property type="evidence" value="ECO:0007669"/>
    <property type="project" value="TreeGrafter"/>
</dbReference>
<evidence type="ECO:0000313" key="11">
    <source>
        <dbReference type="Proteomes" id="UP001342314"/>
    </source>
</evidence>
<dbReference type="SMART" id="SM00872">
    <property type="entry name" value="Alpha-mann_mid"/>
    <property type="match status" value="1"/>
</dbReference>
<dbReference type="SUPFAM" id="SSF74650">
    <property type="entry name" value="Galactose mutarotase-like"/>
    <property type="match status" value="1"/>
</dbReference>
<evidence type="ECO:0000256" key="3">
    <source>
        <dbReference type="ARBA" id="ARBA00012752"/>
    </source>
</evidence>
<dbReference type="PANTHER" id="PTHR46017">
    <property type="entry name" value="ALPHA-MANNOSIDASE 2C1"/>
    <property type="match status" value="1"/>
</dbReference>
<dbReference type="InterPro" id="IPR037094">
    <property type="entry name" value="Glyco_hydro_38_cen_sf"/>
</dbReference>
<keyword evidence="4" id="KW-0479">Metal-binding</keyword>
<evidence type="ECO:0000256" key="5">
    <source>
        <dbReference type="ARBA" id="ARBA00022801"/>
    </source>
</evidence>
<dbReference type="InterPro" id="IPR011682">
    <property type="entry name" value="Glyco_hydro_38_C"/>
</dbReference>
<dbReference type="FunFam" id="2.70.98.30:FF:000001">
    <property type="entry name" value="alpha-mannosidase 2C1 isoform X2"/>
    <property type="match status" value="1"/>
</dbReference>
<dbReference type="Pfam" id="PF17677">
    <property type="entry name" value="Glyco_hydro38C2"/>
    <property type="match status" value="1"/>
</dbReference>